<dbReference type="GO" id="GO:0000160">
    <property type="term" value="P:phosphorelay signal transduction system"/>
    <property type="evidence" value="ECO:0007669"/>
    <property type="project" value="InterPro"/>
</dbReference>
<keyword evidence="8" id="KW-1185">Reference proteome</keyword>
<organism evidence="7 8">
    <name type="scientific">Kibdelosporangium phytohabitans</name>
    <dbReference type="NCBI Taxonomy" id="860235"/>
    <lineage>
        <taxon>Bacteria</taxon>
        <taxon>Bacillati</taxon>
        <taxon>Actinomycetota</taxon>
        <taxon>Actinomycetes</taxon>
        <taxon>Pseudonocardiales</taxon>
        <taxon>Pseudonocardiaceae</taxon>
        <taxon>Kibdelosporangium</taxon>
    </lineage>
</organism>
<dbReference type="SMART" id="SM01043">
    <property type="entry name" value="BTAD"/>
    <property type="match status" value="1"/>
</dbReference>
<dbReference type="GO" id="GO:0003677">
    <property type="term" value="F:DNA binding"/>
    <property type="evidence" value="ECO:0007669"/>
    <property type="project" value="UniProtKB-UniRule"/>
</dbReference>
<evidence type="ECO:0000256" key="5">
    <source>
        <dbReference type="PROSITE-ProRule" id="PRU01091"/>
    </source>
</evidence>
<evidence type="ECO:0000256" key="1">
    <source>
        <dbReference type="ARBA" id="ARBA00005820"/>
    </source>
</evidence>
<keyword evidence="4" id="KW-0804">Transcription</keyword>
<dbReference type="Gene3D" id="1.10.10.10">
    <property type="entry name" value="Winged helix-like DNA-binding domain superfamily/Winged helix DNA-binding domain"/>
    <property type="match status" value="1"/>
</dbReference>
<dbReference type="InterPro" id="IPR051677">
    <property type="entry name" value="AfsR-DnrI-RedD_regulator"/>
</dbReference>
<dbReference type="EMBL" id="CP012752">
    <property type="protein sequence ID" value="ALG09435.1"/>
    <property type="molecule type" value="Genomic_DNA"/>
</dbReference>
<dbReference type="InterPro" id="IPR001867">
    <property type="entry name" value="OmpR/PhoB-type_DNA-bd"/>
</dbReference>
<dbReference type="Pfam" id="PF03704">
    <property type="entry name" value="BTAD"/>
    <property type="match status" value="1"/>
</dbReference>
<evidence type="ECO:0000256" key="3">
    <source>
        <dbReference type="ARBA" id="ARBA00023125"/>
    </source>
</evidence>
<dbReference type="Pfam" id="PF00486">
    <property type="entry name" value="Trans_reg_C"/>
    <property type="match status" value="1"/>
</dbReference>
<dbReference type="KEGG" id="kphy:AOZ06_23250"/>
<gene>
    <name evidence="7" type="ORF">AOZ06_23250</name>
</gene>
<reference evidence="7 8" key="1">
    <citation type="submission" date="2015-07" db="EMBL/GenBank/DDBJ databases">
        <title>Genome sequencing of Kibdelosporangium phytohabitans.</title>
        <authorList>
            <person name="Qin S."/>
            <person name="Xing K."/>
        </authorList>
    </citation>
    <scope>NUCLEOTIDE SEQUENCE [LARGE SCALE GENOMIC DNA]</scope>
    <source>
        <strain evidence="7 8">KLBMP1111</strain>
    </source>
</reference>
<dbReference type="AlphaFoldDB" id="A0A0N9I0A4"/>
<evidence type="ECO:0000256" key="2">
    <source>
        <dbReference type="ARBA" id="ARBA00023015"/>
    </source>
</evidence>
<evidence type="ECO:0000313" key="7">
    <source>
        <dbReference type="EMBL" id="ALG09435.1"/>
    </source>
</evidence>
<dbReference type="Proteomes" id="UP000063699">
    <property type="component" value="Chromosome"/>
</dbReference>
<comment type="similarity">
    <text evidence="1">Belongs to the AfsR/DnrI/RedD regulatory family.</text>
</comment>
<dbReference type="Gene3D" id="1.25.40.10">
    <property type="entry name" value="Tetratricopeptide repeat domain"/>
    <property type="match status" value="1"/>
</dbReference>
<proteinExistence type="inferred from homology"/>
<evidence type="ECO:0000259" key="6">
    <source>
        <dbReference type="PROSITE" id="PS51755"/>
    </source>
</evidence>
<protein>
    <recommendedName>
        <fullName evidence="6">OmpR/PhoB-type domain-containing protein</fullName>
    </recommendedName>
</protein>
<feature type="domain" description="OmpR/PhoB-type" evidence="6">
    <location>
        <begin position="1"/>
        <end position="62"/>
    </location>
</feature>
<dbReference type="SUPFAM" id="SSF46894">
    <property type="entry name" value="C-terminal effector domain of the bipartite response regulators"/>
    <property type="match status" value="1"/>
</dbReference>
<dbReference type="SUPFAM" id="SSF48452">
    <property type="entry name" value="TPR-like"/>
    <property type="match status" value="1"/>
</dbReference>
<keyword evidence="3 5" id="KW-0238">DNA-binding</keyword>
<dbReference type="InterPro" id="IPR036388">
    <property type="entry name" value="WH-like_DNA-bd_sf"/>
</dbReference>
<keyword evidence="2" id="KW-0805">Transcription regulation</keyword>
<dbReference type="InterPro" id="IPR005158">
    <property type="entry name" value="BTAD"/>
</dbReference>
<dbReference type="PANTHER" id="PTHR35807">
    <property type="entry name" value="TRANSCRIPTIONAL REGULATOR REDD-RELATED"/>
    <property type="match status" value="1"/>
</dbReference>
<dbReference type="PANTHER" id="PTHR35807:SF1">
    <property type="entry name" value="TRANSCRIPTIONAL REGULATOR REDD"/>
    <property type="match status" value="1"/>
</dbReference>
<evidence type="ECO:0000256" key="4">
    <source>
        <dbReference type="ARBA" id="ARBA00023163"/>
    </source>
</evidence>
<dbReference type="PROSITE" id="PS51755">
    <property type="entry name" value="OMPR_PHOB"/>
    <property type="match status" value="1"/>
</dbReference>
<dbReference type="InterPro" id="IPR016032">
    <property type="entry name" value="Sig_transdc_resp-reg_C-effctor"/>
</dbReference>
<dbReference type="GO" id="GO:0006355">
    <property type="term" value="P:regulation of DNA-templated transcription"/>
    <property type="evidence" value="ECO:0007669"/>
    <property type="project" value="InterPro"/>
</dbReference>
<dbReference type="InterPro" id="IPR011990">
    <property type="entry name" value="TPR-like_helical_dom_sf"/>
</dbReference>
<dbReference type="STRING" id="860235.AOZ06_23250"/>
<evidence type="ECO:0000313" key="8">
    <source>
        <dbReference type="Proteomes" id="UP000063699"/>
    </source>
</evidence>
<sequence length="190" mass="21166">MLAVDAGQLVPAQRLVERVWGTDTPRRGHAVLQSYVSRLRQALTEVDTMDIVHRAGGYALVVNQVDQAVDLHRFGELRTRAREDTDDAQAARLLAEALGLGRGEALTGLIGDWVDAERDRLRRTRLTVELDLIDARLRAGQGEQVVADLSARIARYPLDERVAGSTCWRCTRPGGGPTRWRRTAWCVSAW</sequence>
<accession>A0A0N9I0A4</accession>
<feature type="DNA-binding region" description="OmpR/PhoB-type" evidence="5">
    <location>
        <begin position="1"/>
        <end position="62"/>
    </location>
</feature>
<name>A0A0N9I0A4_9PSEU</name>